<protein>
    <submittedName>
        <fullName evidence="5">3-oxoacyl-ACP synthase</fullName>
    </submittedName>
</protein>
<feature type="domain" description="Beta-ketoacyl-[acyl-carrier-protein] synthase III N-terminal" evidence="4">
    <location>
        <begin position="115"/>
        <end position="199"/>
    </location>
</feature>
<dbReference type="OrthoDB" id="9786288at2"/>
<dbReference type="EMBL" id="SMKU01000006">
    <property type="protein sequence ID" value="TDD96452.1"/>
    <property type="molecule type" value="Genomic_DNA"/>
</dbReference>
<dbReference type="AlphaFoldDB" id="A0A4R5CGR6"/>
<sequence>MTFARIEALATCLPSASVASDELGAALRTVPDSALRLMTGISSRRWCDRNAGEDSFALANRAALACLEKSRYGPADLDVIISAPIMRIRDRRFYFEPPFAAMIADRIGAREALCFDVSNACAGVATAILIIDRMIKAGYARRGLVVSGEQVTIVTETAMNEVDRVRHPQFASLTPGDSGLALLIDGEEGVGSPIHGVDLMTFAKGAYWCVAKPSARTAGYAMYTDVARQLNDDVYSVWPVFVADMLAETGRTFASEGFDSLIFHQVTGPVIERALRHGRQAFDSPLPPSPKVVGDLGNTTTNSIFMALHRQLSDGDLGEGDKVLFVPSGSGIVMGMASMTLSALAV</sequence>
<gene>
    <name evidence="5" type="ORF">E1298_03150</name>
</gene>
<keyword evidence="6" id="KW-1185">Reference proteome</keyword>
<evidence type="ECO:0000313" key="5">
    <source>
        <dbReference type="EMBL" id="TDD96452.1"/>
    </source>
</evidence>
<comment type="caution">
    <text evidence="5">The sequence shown here is derived from an EMBL/GenBank/DDBJ whole genome shotgun (WGS) entry which is preliminary data.</text>
</comment>
<evidence type="ECO:0000256" key="2">
    <source>
        <dbReference type="ARBA" id="ARBA00023315"/>
    </source>
</evidence>
<dbReference type="RefSeq" id="WP_131889203.1">
    <property type="nucleotide sequence ID" value="NZ_SMKU01000006.1"/>
</dbReference>
<dbReference type="Pfam" id="PF08541">
    <property type="entry name" value="ACP_syn_III_C"/>
    <property type="match status" value="1"/>
</dbReference>
<dbReference type="Proteomes" id="UP000294513">
    <property type="component" value="Unassembled WGS sequence"/>
</dbReference>
<evidence type="ECO:0000256" key="1">
    <source>
        <dbReference type="ARBA" id="ARBA00022679"/>
    </source>
</evidence>
<organism evidence="5 6">
    <name type="scientific">Actinomadura rubrisoli</name>
    <dbReference type="NCBI Taxonomy" id="2530368"/>
    <lineage>
        <taxon>Bacteria</taxon>
        <taxon>Bacillati</taxon>
        <taxon>Actinomycetota</taxon>
        <taxon>Actinomycetes</taxon>
        <taxon>Streptosporangiales</taxon>
        <taxon>Thermomonosporaceae</taxon>
        <taxon>Actinomadura</taxon>
    </lineage>
</organism>
<accession>A0A4R5CGR6</accession>
<reference evidence="5 6" key="1">
    <citation type="submission" date="2019-03" db="EMBL/GenBank/DDBJ databases">
        <title>Draft genome sequences of novel Actinobacteria.</title>
        <authorList>
            <person name="Sahin N."/>
            <person name="Ay H."/>
            <person name="Saygin H."/>
        </authorList>
    </citation>
    <scope>NUCLEOTIDE SEQUENCE [LARGE SCALE GENOMIC DNA]</scope>
    <source>
        <strain evidence="5 6">H3C3</strain>
    </source>
</reference>
<dbReference type="PANTHER" id="PTHR34069:SF3">
    <property type="entry name" value="ACYL-COA:ACYL-COA ALKYLTRANSFERASE"/>
    <property type="match status" value="1"/>
</dbReference>
<dbReference type="InterPro" id="IPR016039">
    <property type="entry name" value="Thiolase-like"/>
</dbReference>
<dbReference type="GO" id="GO:0044550">
    <property type="term" value="P:secondary metabolite biosynthetic process"/>
    <property type="evidence" value="ECO:0007669"/>
    <property type="project" value="TreeGrafter"/>
</dbReference>
<dbReference type="PANTHER" id="PTHR34069">
    <property type="entry name" value="3-OXOACYL-[ACYL-CARRIER-PROTEIN] SYNTHASE 3"/>
    <property type="match status" value="1"/>
</dbReference>
<dbReference type="InterPro" id="IPR013747">
    <property type="entry name" value="ACP_syn_III_C"/>
</dbReference>
<name>A0A4R5CGR6_9ACTN</name>
<keyword evidence="2" id="KW-0012">Acyltransferase</keyword>
<dbReference type="GO" id="GO:0004315">
    <property type="term" value="F:3-oxoacyl-[acyl-carrier-protein] synthase activity"/>
    <property type="evidence" value="ECO:0007669"/>
    <property type="project" value="InterPro"/>
</dbReference>
<dbReference type="Gene3D" id="3.40.47.10">
    <property type="match status" value="2"/>
</dbReference>
<keyword evidence="1" id="KW-0808">Transferase</keyword>
<evidence type="ECO:0000259" key="3">
    <source>
        <dbReference type="Pfam" id="PF08541"/>
    </source>
</evidence>
<proteinExistence type="predicted"/>
<dbReference type="SUPFAM" id="SSF53901">
    <property type="entry name" value="Thiolase-like"/>
    <property type="match status" value="1"/>
</dbReference>
<evidence type="ECO:0000259" key="4">
    <source>
        <dbReference type="Pfam" id="PF08545"/>
    </source>
</evidence>
<evidence type="ECO:0000313" key="6">
    <source>
        <dbReference type="Proteomes" id="UP000294513"/>
    </source>
</evidence>
<dbReference type="Pfam" id="PF08545">
    <property type="entry name" value="ACP_syn_III"/>
    <property type="match status" value="1"/>
</dbReference>
<feature type="domain" description="Beta-ketoacyl-[acyl-carrier-protein] synthase III C-terminal" evidence="3">
    <location>
        <begin position="256"/>
        <end position="338"/>
    </location>
</feature>
<dbReference type="GO" id="GO:0006633">
    <property type="term" value="P:fatty acid biosynthetic process"/>
    <property type="evidence" value="ECO:0007669"/>
    <property type="project" value="InterPro"/>
</dbReference>
<dbReference type="InterPro" id="IPR013751">
    <property type="entry name" value="ACP_syn_III_N"/>
</dbReference>